<dbReference type="Gene3D" id="2.60.40.420">
    <property type="entry name" value="Cupredoxins - blue copper proteins"/>
    <property type="match status" value="1"/>
</dbReference>
<dbReference type="InterPro" id="IPR008972">
    <property type="entry name" value="Cupredoxin"/>
</dbReference>
<keyword evidence="1" id="KW-0479">Metal-binding</keyword>
<evidence type="ECO:0000313" key="6">
    <source>
        <dbReference type="Proteomes" id="UP000766904"/>
    </source>
</evidence>
<dbReference type="Pfam" id="PF00127">
    <property type="entry name" value="Copper-bind"/>
    <property type="match status" value="1"/>
</dbReference>
<evidence type="ECO:0000256" key="1">
    <source>
        <dbReference type="ARBA" id="ARBA00022723"/>
    </source>
</evidence>
<evidence type="ECO:0000313" key="5">
    <source>
        <dbReference type="EMBL" id="TYL38971.1"/>
    </source>
</evidence>
<dbReference type="EMBL" id="PHNJ01000004">
    <property type="protein sequence ID" value="TYL38971.1"/>
    <property type="molecule type" value="Genomic_DNA"/>
</dbReference>
<feature type="domain" description="Blue (type 1) copper" evidence="4">
    <location>
        <begin position="68"/>
        <end position="135"/>
    </location>
</feature>
<dbReference type="AlphaFoldDB" id="A0A8J8Q3X2"/>
<reference evidence="5" key="1">
    <citation type="submission" date="2017-11" db="EMBL/GenBank/DDBJ databases">
        <authorList>
            <person name="Kajale S.C."/>
            <person name="Sharma A."/>
        </authorList>
    </citation>
    <scope>NUCLEOTIDE SEQUENCE</scope>
    <source>
        <strain evidence="5">LS1_42</strain>
    </source>
</reference>
<sequence length="135" mass="14906">MRGEIIVDGEADGRDGDEGEQTDDRYEIAPGESITLDGVTSGWVGIAPSEIEGEANPTLVLEEGAEYEIGWVDSDGMSHNVELRDEGDEVVDDYTTELTDDPGDDQFLEFEASRELAYYVCHPHEAVMRGRIHVE</sequence>
<feature type="region of interest" description="Disordered" evidence="3">
    <location>
        <begin position="1"/>
        <end position="32"/>
    </location>
</feature>
<evidence type="ECO:0000259" key="4">
    <source>
        <dbReference type="Pfam" id="PF00127"/>
    </source>
</evidence>
<evidence type="ECO:0000256" key="3">
    <source>
        <dbReference type="SAM" id="MobiDB-lite"/>
    </source>
</evidence>
<dbReference type="SUPFAM" id="SSF49503">
    <property type="entry name" value="Cupredoxins"/>
    <property type="match status" value="1"/>
</dbReference>
<dbReference type="InterPro" id="IPR000923">
    <property type="entry name" value="BlueCu_1"/>
</dbReference>
<dbReference type="Proteomes" id="UP000766904">
    <property type="component" value="Unassembled WGS sequence"/>
</dbReference>
<accession>A0A8J8Q3X2</accession>
<dbReference type="OrthoDB" id="6744at2157"/>
<keyword evidence="2" id="KW-0186">Copper</keyword>
<feature type="compositionally biased region" description="Basic and acidic residues" evidence="3">
    <location>
        <begin position="1"/>
        <end position="27"/>
    </location>
</feature>
<keyword evidence="6" id="KW-1185">Reference proteome</keyword>
<protein>
    <recommendedName>
        <fullName evidence="4">Blue (type 1) copper domain-containing protein</fullName>
    </recommendedName>
</protein>
<proteinExistence type="predicted"/>
<dbReference type="GO" id="GO:0005507">
    <property type="term" value="F:copper ion binding"/>
    <property type="evidence" value="ECO:0007669"/>
    <property type="project" value="InterPro"/>
</dbReference>
<organism evidence="5 6">
    <name type="scientific">Natronococcus pandeyae</name>
    <dbReference type="NCBI Taxonomy" id="2055836"/>
    <lineage>
        <taxon>Archaea</taxon>
        <taxon>Methanobacteriati</taxon>
        <taxon>Methanobacteriota</taxon>
        <taxon>Stenosarchaea group</taxon>
        <taxon>Halobacteria</taxon>
        <taxon>Halobacteriales</taxon>
        <taxon>Natrialbaceae</taxon>
        <taxon>Natronococcus</taxon>
    </lineage>
</organism>
<dbReference type="GO" id="GO:0009055">
    <property type="term" value="F:electron transfer activity"/>
    <property type="evidence" value="ECO:0007669"/>
    <property type="project" value="InterPro"/>
</dbReference>
<comment type="caution">
    <text evidence="5">The sequence shown here is derived from an EMBL/GenBank/DDBJ whole genome shotgun (WGS) entry which is preliminary data.</text>
</comment>
<name>A0A8J8Q3X2_9EURY</name>
<gene>
    <name evidence="5" type="ORF">CV102_09420</name>
</gene>
<evidence type="ECO:0000256" key="2">
    <source>
        <dbReference type="ARBA" id="ARBA00023008"/>
    </source>
</evidence>